<sequence length="268" mass="31218">MELSDQPEAAIYQISEYEKQVQSQSRKIEWMLTRIHYFNCFLEKLHVLKPESDVNKEMVLFQKHFSSEEYQDLNLIKKILFLRYLKTNSFYWGGINKNKCFKSFFAAVFPNKAFVLELRGVQEPLVDISLCFGGIIRNSSRITKMIIIQTFRINHHQLKRLIASYSHVTIMGLASCKISVPNVLNFTGCLRNSKINKLDLTGSGSLHYSDWKKNTEQFKNLIKGLATYPGMMMSLNKIDITYSTLKVEDARNILTENEFEDTKIISWE</sequence>
<name>A0AAD2DAK8_EUPCR</name>
<evidence type="ECO:0000313" key="2">
    <source>
        <dbReference type="Proteomes" id="UP001295684"/>
    </source>
</evidence>
<reference evidence="1" key="1">
    <citation type="submission" date="2023-07" db="EMBL/GenBank/DDBJ databases">
        <authorList>
            <consortium name="AG Swart"/>
            <person name="Singh M."/>
            <person name="Singh A."/>
            <person name="Seah K."/>
            <person name="Emmerich C."/>
        </authorList>
    </citation>
    <scope>NUCLEOTIDE SEQUENCE</scope>
    <source>
        <strain evidence="1">DP1</strain>
    </source>
</reference>
<dbReference type="AlphaFoldDB" id="A0AAD2DAK8"/>
<proteinExistence type="predicted"/>
<comment type="caution">
    <text evidence="1">The sequence shown here is derived from an EMBL/GenBank/DDBJ whole genome shotgun (WGS) entry which is preliminary data.</text>
</comment>
<dbReference type="EMBL" id="CAMPGE010028100">
    <property type="protein sequence ID" value="CAI2385658.1"/>
    <property type="molecule type" value="Genomic_DNA"/>
</dbReference>
<evidence type="ECO:0000313" key="1">
    <source>
        <dbReference type="EMBL" id="CAI2385658.1"/>
    </source>
</evidence>
<keyword evidence="2" id="KW-1185">Reference proteome</keyword>
<gene>
    <name evidence="1" type="ORF">ECRASSUSDP1_LOCUS27238</name>
</gene>
<accession>A0AAD2DAK8</accession>
<organism evidence="1 2">
    <name type="scientific">Euplotes crassus</name>
    <dbReference type="NCBI Taxonomy" id="5936"/>
    <lineage>
        <taxon>Eukaryota</taxon>
        <taxon>Sar</taxon>
        <taxon>Alveolata</taxon>
        <taxon>Ciliophora</taxon>
        <taxon>Intramacronucleata</taxon>
        <taxon>Spirotrichea</taxon>
        <taxon>Hypotrichia</taxon>
        <taxon>Euplotida</taxon>
        <taxon>Euplotidae</taxon>
        <taxon>Moneuplotes</taxon>
    </lineage>
</organism>
<protein>
    <submittedName>
        <fullName evidence="1">Uncharacterized protein</fullName>
    </submittedName>
</protein>
<dbReference type="Proteomes" id="UP001295684">
    <property type="component" value="Unassembled WGS sequence"/>
</dbReference>